<name>A0A7J8R987_GOSDV</name>
<evidence type="ECO:0000313" key="2">
    <source>
        <dbReference type="EMBL" id="MBA0610374.1"/>
    </source>
</evidence>
<dbReference type="AlphaFoldDB" id="A0A7J8R987"/>
<feature type="region of interest" description="Disordered" evidence="1">
    <location>
        <begin position="1"/>
        <end position="24"/>
    </location>
</feature>
<comment type="caution">
    <text evidence="2">The sequence shown here is derived from an EMBL/GenBank/DDBJ whole genome shotgun (WGS) entry which is preliminary data.</text>
</comment>
<proteinExistence type="predicted"/>
<accession>A0A7J8R987</accession>
<evidence type="ECO:0000313" key="3">
    <source>
        <dbReference type="Proteomes" id="UP000593561"/>
    </source>
</evidence>
<evidence type="ECO:0000256" key="1">
    <source>
        <dbReference type="SAM" id="MobiDB-lite"/>
    </source>
</evidence>
<sequence>MSGHKIFNVLQPSNTKHTNLKRCA</sequence>
<dbReference type="EMBL" id="JABFAC010000004">
    <property type="protein sequence ID" value="MBA0610374.1"/>
    <property type="molecule type" value="Genomic_DNA"/>
</dbReference>
<gene>
    <name evidence="2" type="ORF">Godav_011235</name>
</gene>
<organism evidence="2 3">
    <name type="scientific">Gossypium davidsonii</name>
    <name type="common">Davidson's cotton</name>
    <name type="synonym">Gossypium klotzschianum subsp. davidsonii</name>
    <dbReference type="NCBI Taxonomy" id="34287"/>
    <lineage>
        <taxon>Eukaryota</taxon>
        <taxon>Viridiplantae</taxon>
        <taxon>Streptophyta</taxon>
        <taxon>Embryophyta</taxon>
        <taxon>Tracheophyta</taxon>
        <taxon>Spermatophyta</taxon>
        <taxon>Magnoliopsida</taxon>
        <taxon>eudicotyledons</taxon>
        <taxon>Gunneridae</taxon>
        <taxon>Pentapetalae</taxon>
        <taxon>rosids</taxon>
        <taxon>malvids</taxon>
        <taxon>Malvales</taxon>
        <taxon>Malvaceae</taxon>
        <taxon>Malvoideae</taxon>
        <taxon>Gossypium</taxon>
    </lineage>
</organism>
<protein>
    <submittedName>
        <fullName evidence="2">Uncharacterized protein</fullName>
    </submittedName>
</protein>
<keyword evidence="3" id="KW-1185">Reference proteome</keyword>
<reference evidence="2 3" key="1">
    <citation type="journal article" date="2019" name="Genome Biol. Evol.">
        <title>Insights into the evolution of the New World diploid cottons (Gossypium, subgenus Houzingenia) based on genome sequencing.</title>
        <authorList>
            <person name="Grover C.E."/>
            <person name="Arick M.A. 2nd"/>
            <person name="Thrash A."/>
            <person name="Conover J.L."/>
            <person name="Sanders W.S."/>
            <person name="Peterson D.G."/>
            <person name="Frelichowski J.E."/>
            <person name="Scheffler J.A."/>
            <person name="Scheffler B.E."/>
            <person name="Wendel J.F."/>
        </authorList>
    </citation>
    <scope>NUCLEOTIDE SEQUENCE [LARGE SCALE GENOMIC DNA]</scope>
    <source>
        <strain evidence="2">27</strain>
        <tissue evidence="2">Leaf</tissue>
    </source>
</reference>
<dbReference type="Proteomes" id="UP000593561">
    <property type="component" value="Unassembled WGS sequence"/>
</dbReference>